<protein>
    <submittedName>
        <fullName evidence="3">Uncharacterized protein</fullName>
    </submittedName>
</protein>
<feature type="chain" id="PRO_5005893203" evidence="1">
    <location>
        <begin position="17"/>
        <end position="87"/>
    </location>
</feature>
<proteinExistence type="predicted"/>
<sequence>MLLVVLFTALFAVAECESWLKRSLEYQEIPILSRSATMISGRGFRPGKRSSLTMDVPKYAYGRRPAVQMFYPPLPWGLPIQTVEDSS</sequence>
<evidence type="ECO:0000313" key="2">
    <source>
        <dbReference type="Proteomes" id="UP000046393"/>
    </source>
</evidence>
<reference evidence="3" key="1">
    <citation type="submission" date="2017-02" db="UniProtKB">
        <authorList>
            <consortium name="WormBaseParasite"/>
        </authorList>
    </citation>
    <scope>IDENTIFICATION</scope>
</reference>
<dbReference type="WBParaSite" id="SMUV_0000282801-mRNA-1">
    <property type="protein sequence ID" value="SMUV_0000282801-mRNA-1"/>
    <property type="gene ID" value="SMUV_0000282801"/>
</dbReference>
<evidence type="ECO:0000256" key="1">
    <source>
        <dbReference type="SAM" id="SignalP"/>
    </source>
</evidence>
<organism evidence="2 3">
    <name type="scientific">Syphacia muris</name>
    <dbReference type="NCBI Taxonomy" id="451379"/>
    <lineage>
        <taxon>Eukaryota</taxon>
        <taxon>Metazoa</taxon>
        <taxon>Ecdysozoa</taxon>
        <taxon>Nematoda</taxon>
        <taxon>Chromadorea</taxon>
        <taxon>Rhabditida</taxon>
        <taxon>Spirurina</taxon>
        <taxon>Oxyuridomorpha</taxon>
        <taxon>Oxyuroidea</taxon>
        <taxon>Oxyuridae</taxon>
        <taxon>Syphacia</taxon>
    </lineage>
</organism>
<evidence type="ECO:0000313" key="3">
    <source>
        <dbReference type="WBParaSite" id="SMUV_0000282801-mRNA-1"/>
    </source>
</evidence>
<dbReference type="AlphaFoldDB" id="A0A0N5AEZ8"/>
<accession>A0A0N5AEZ8</accession>
<keyword evidence="2" id="KW-1185">Reference proteome</keyword>
<name>A0A0N5AEZ8_9BILA</name>
<feature type="signal peptide" evidence="1">
    <location>
        <begin position="1"/>
        <end position="16"/>
    </location>
</feature>
<keyword evidence="1" id="KW-0732">Signal</keyword>
<dbReference type="Proteomes" id="UP000046393">
    <property type="component" value="Unplaced"/>
</dbReference>